<comment type="subcellular location">
    <subcellularLocation>
        <location evidence="2">Membrane</location>
        <topology evidence="2">Multi-pass membrane protein</topology>
    </subcellularLocation>
</comment>
<feature type="transmembrane region" description="Helical" evidence="8">
    <location>
        <begin position="77"/>
        <end position="98"/>
    </location>
</feature>
<dbReference type="Proteomes" id="UP000886476">
    <property type="component" value="Unassembled WGS sequence"/>
</dbReference>
<evidence type="ECO:0000313" key="10">
    <source>
        <dbReference type="EMBL" id="NPU64371.1"/>
    </source>
</evidence>
<evidence type="ECO:0000256" key="5">
    <source>
        <dbReference type="ARBA" id="ARBA00022692"/>
    </source>
</evidence>
<protein>
    <recommendedName>
        <fullName evidence="4">Methylamine utilization protein MauE</fullName>
    </recommendedName>
</protein>
<accession>A0ABX2C7Y4</accession>
<evidence type="ECO:0000256" key="4">
    <source>
        <dbReference type="ARBA" id="ARBA00019078"/>
    </source>
</evidence>
<evidence type="ECO:0000256" key="1">
    <source>
        <dbReference type="ARBA" id="ARBA00003475"/>
    </source>
</evidence>
<keyword evidence="11" id="KW-1185">Reference proteome</keyword>
<dbReference type="InterPro" id="IPR009908">
    <property type="entry name" value="Methylamine_util_MauE"/>
</dbReference>
<evidence type="ECO:0000256" key="2">
    <source>
        <dbReference type="ARBA" id="ARBA00004141"/>
    </source>
</evidence>
<keyword evidence="7 8" id="KW-0472">Membrane</keyword>
<dbReference type="RefSeq" id="WP_172109426.1">
    <property type="nucleotide sequence ID" value="NZ_JABFDN010000001.1"/>
</dbReference>
<keyword evidence="6 8" id="KW-1133">Transmembrane helix</keyword>
<sequence length="182" mass="19322">MNWQLDPLLHLVASGFIIVVLARAVLEKVQDYGLFVANLRDYRLLPEALAPLAALLLLVAEIAAIACLMYPAASQIGAILAALLLCLYAFAMAAVLIAGRSEIECGCGGEGQLVSWTLVARNAVLAAVSAAIMLQTSPRPMGWSDMLIGPMAVFVLLLLLATAEKTIGTWAVIRRLDSGSFN</sequence>
<proteinExistence type="predicted"/>
<comment type="caution">
    <text evidence="10">The sequence shown here is derived from an EMBL/GenBank/DDBJ whole genome shotgun (WGS) entry which is preliminary data.</text>
</comment>
<dbReference type="EMBL" id="JABFDN010000001">
    <property type="protein sequence ID" value="NPU64371.1"/>
    <property type="molecule type" value="Genomic_DNA"/>
</dbReference>
<evidence type="ECO:0000256" key="8">
    <source>
        <dbReference type="SAM" id="Phobius"/>
    </source>
</evidence>
<feature type="transmembrane region" description="Helical" evidence="8">
    <location>
        <begin position="48"/>
        <end position="70"/>
    </location>
</feature>
<comment type="pathway">
    <text evidence="3">One-carbon metabolism; methylamine degradation.</text>
</comment>
<comment type="function">
    <text evidence="1">May be specifically involved in the processing, transport, and/or maturation of the MADH beta-subunit.</text>
</comment>
<keyword evidence="5 8" id="KW-0812">Transmembrane</keyword>
<feature type="transmembrane region" description="Helical" evidence="8">
    <location>
        <begin position="146"/>
        <end position="163"/>
    </location>
</feature>
<organism evidence="10 11">
    <name type="scientific">Bradyrhizobium aeschynomenes</name>
    <dbReference type="NCBI Taxonomy" id="2734909"/>
    <lineage>
        <taxon>Bacteria</taxon>
        <taxon>Pseudomonadati</taxon>
        <taxon>Pseudomonadota</taxon>
        <taxon>Alphaproteobacteria</taxon>
        <taxon>Hyphomicrobiales</taxon>
        <taxon>Nitrobacteraceae</taxon>
        <taxon>Bradyrhizobium</taxon>
    </lineage>
</organism>
<feature type="domain" description="Methylamine utilisation protein MauE" evidence="9">
    <location>
        <begin position="9"/>
        <end position="133"/>
    </location>
</feature>
<evidence type="ECO:0000313" key="11">
    <source>
        <dbReference type="Proteomes" id="UP000886476"/>
    </source>
</evidence>
<evidence type="ECO:0000256" key="6">
    <source>
        <dbReference type="ARBA" id="ARBA00022989"/>
    </source>
</evidence>
<dbReference type="Pfam" id="PF07291">
    <property type="entry name" value="MauE"/>
    <property type="match status" value="1"/>
</dbReference>
<evidence type="ECO:0000259" key="9">
    <source>
        <dbReference type="Pfam" id="PF07291"/>
    </source>
</evidence>
<evidence type="ECO:0000256" key="7">
    <source>
        <dbReference type="ARBA" id="ARBA00023136"/>
    </source>
</evidence>
<name>A0ABX2C7Y4_9BRAD</name>
<reference evidence="10" key="1">
    <citation type="submission" date="2020-05" db="EMBL/GenBank/DDBJ databases">
        <title>Nod-independent and nitrogen-fixing Bradyrhizobium aeschynomene sp. nov. isolated from nodules of Aeschynomene indica.</title>
        <authorList>
            <person name="Zhang Z."/>
        </authorList>
    </citation>
    <scope>NUCLEOTIDE SEQUENCE</scope>
    <source>
        <strain evidence="10">83012</strain>
    </source>
</reference>
<evidence type="ECO:0000256" key="3">
    <source>
        <dbReference type="ARBA" id="ARBA00004856"/>
    </source>
</evidence>
<gene>
    <name evidence="10" type="ORF">HL667_05110</name>
</gene>